<comment type="caution">
    <text evidence="2">The sequence shown here is derived from an EMBL/GenBank/DDBJ whole genome shotgun (WGS) entry which is preliminary data.</text>
</comment>
<evidence type="ECO:0000256" key="1">
    <source>
        <dbReference type="SAM" id="MobiDB-lite"/>
    </source>
</evidence>
<proteinExistence type="predicted"/>
<name>A0A918JRY0_9ALTE</name>
<dbReference type="Pfam" id="PF18856">
    <property type="entry name" value="baeRF_family12"/>
    <property type="match status" value="1"/>
</dbReference>
<protein>
    <recommendedName>
        <fullName evidence="4">Host attachment protein</fullName>
    </recommendedName>
</protein>
<keyword evidence="3" id="KW-1185">Reference proteome</keyword>
<accession>A0A918JRY0</accession>
<dbReference type="RefSeq" id="WP_189407837.1">
    <property type="nucleotide sequence ID" value="NZ_BMXP01000009.1"/>
</dbReference>
<organism evidence="2 3">
    <name type="scientific">Alteromonas halophila</name>
    <dbReference type="NCBI Taxonomy" id="516698"/>
    <lineage>
        <taxon>Bacteria</taxon>
        <taxon>Pseudomonadati</taxon>
        <taxon>Pseudomonadota</taxon>
        <taxon>Gammaproteobacteria</taxon>
        <taxon>Alteromonadales</taxon>
        <taxon>Alteromonadaceae</taxon>
        <taxon>Alteromonas/Salinimonas group</taxon>
        <taxon>Alteromonas</taxon>
    </lineage>
</organism>
<evidence type="ECO:0008006" key="4">
    <source>
        <dbReference type="Google" id="ProtNLM"/>
    </source>
</evidence>
<evidence type="ECO:0000313" key="2">
    <source>
        <dbReference type="EMBL" id="GGW93367.1"/>
    </source>
</evidence>
<evidence type="ECO:0000313" key="3">
    <source>
        <dbReference type="Proteomes" id="UP000631300"/>
    </source>
</evidence>
<feature type="compositionally biased region" description="Basic and acidic residues" evidence="1">
    <location>
        <begin position="36"/>
        <end position="51"/>
    </location>
</feature>
<sequence length="145" mass="16383">MVGQSFLLVANRSEAKVFVLQEKGTALEFEKSWSNRFGHSSDQDIYTDKPGRQPAPSAQGHVGDSMPRKDATEQEAERFAGDVIDWLDNKRKTSKIYHIDIIAESGFLGKLRGKMNKQLEELVEKVVDKDVVNADEDRLLAYLKD</sequence>
<dbReference type="EMBL" id="BMXP01000009">
    <property type="protein sequence ID" value="GGW93367.1"/>
    <property type="molecule type" value="Genomic_DNA"/>
</dbReference>
<gene>
    <name evidence="2" type="ORF">GCM10007391_29640</name>
</gene>
<reference evidence="2" key="2">
    <citation type="submission" date="2020-09" db="EMBL/GenBank/DDBJ databases">
        <authorList>
            <person name="Sun Q."/>
            <person name="Kim S."/>
        </authorList>
    </citation>
    <scope>NUCLEOTIDE SEQUENCE</scope>
    <source>
        <strain evidence="2">KCTC 22164</strain>
    </source>
</reference>
<dbReference type="AlphaFoldDB" id="A0A918JRY0"/>
<reference evidence="2" key="1">
    <citation type="journal article" date="2014" name="Int. J. Syst. Evol. Microbiol.">
        <title>Complete genome sequence of Corynebacterium casei LMG S-19264T (=DSM 44701T), isolated from a smear-ripened cheese.</title>
        <authorList>
            <consortium name="US DOE Joint Genome Institute (JGI-PGF)"/>
            <person name="Walter F."/>
            <person name="Albersmeier A."/>
            <person name="Kalinowski J."/>
            <person name="Ruckert C."/>
        </authorList>
    </citation>
    <scope>NUCLEOTIDE SEQUENCE</scope>
    <source>
        <strain evidence="2">KCTC 22164</strain>
    </source>
</reference>
<dbReference type="InterPro" id="IPR041374">
    <property type="entry name" value="BaeRF_family12"/>
</dbReference>
<dbReference type="Proteomes" id="UP000631300">
    <property type="component" value="Unassembled WGS sequence"/>
</dbReference>
<feature type="region of interest" description="Disordered" evidence="1">
    <location>
        <begin position="36"/>
        <end position="74"/>
    </location>
</feature>